<dbReference type="InterPro" id="IPR029062">
    <property type="entry name" value="Class_I_gatase-like"/>
</dbReference>
<dbReference type="AlphaFoldDB" id="A0A0L7T961"/>
<organism evidence="2 5">
    <name type="scientific">Winslowiella iniecta</name>
    <dbReference type="NCBI Taxonomy" id="1560201"/>
    <lineage>
        <taxon>Bacteria</taxon>
        <taxon>Pseudomonadati</taxon>
        <taxon>Pseudomonadota</taxon>
        <taxon>Gammaproteobacteria</taxon>
        <taxon>Enterobacterales</taxon>
        <taxon>Erwiniaceae</taxon>
        <taxon>Winslowiella</taxon>
    </lineage>
</organism>
<gene>
    <name evidence="2" type="ORF">NG42_03910</name>
    <name evidence="3" type="ORF">NG43_01800</name>
</gene>
<evidence type="ECO:0000259" key="1">
    <source>
        <dbReference type="Pfam" id="PF00117"/>
    </source>
</evidence>
<dbReference type="PANTHER" id="PTHR42695">
    <property type="entry name" value="GLUTAMINE AMIDOTRANSFERASE YLR126C-RELATED"/>
    <property type="match status" value="1"/>
</dbReference>
<dbReference type="Proteomes" id="UP000037088">
    <property type="component" value="Unassembled WGS sequence"/>
</dbReference>
<dbReference type="EMBL" id="JRXE01000004">
    <property type="protein sequence ID" value="KOC91909.1"/>
    <property type="molecule type" value="Genomic_DNA"/>
</dbReference>
<dbReference type="CDD" id="cd01741">
    <property type="entry name" value="GATase1_1"/>
    <property type="match status" value="1"/>
</dbReference>
<dbReference type="Proteomes" id="UP000036851">
    <property type="component" value="Unassembled WGS sequence"/>
</dbReference>
<keyword evidence="2" id="KW-0808">Transferase</keyword>
<dbReference type="PANTHER" id="PTHR42695:SF5">
    <property type="entry name" value="GLUTAMINE AMIDOTRANSFERASE YLR126C-RELATED"/>
    <property type="match status" value="1"/>
</dbReference>
<evidence type="ECO:0000313" key="3">
    <source>
        <dbReference type="EMBL" id="KOC94966.1"/>
    </source>
</evidence>
<dbReference type="GO" id="GO:0005829">
    <property type="term" value="C:cytosol"/>
    <property type="evidence" value="ECO:0007669"/>
    <property type="project" value="TreeGrafter"/>
</dbReference>
<dbReference type="Pfam" id="PF00117">
    <property type="entry name" value="GATase"/>
    <property type="match status" value="1"/>
</dbReference>
<keyword evidence="5" id="KW-1185">Reference proteome</keyword>
<protein>
    <submittedName>
        <fullName evidence="2">Glutamine amidotransferase</fullName>
    </submittedName>
</protein>
<dbReference type="NCBIfam" id="NF006562">
    <property type="entry name" value="PRK09065.1"/>
    <property type="match status" value="1"/>
</dbReference>
<feature type="domain" description="Glutamine amidotransferase" evidence="1">
    <location>
        <begin position="40"/>
        <end position="196"/>
    </location>
</feature>
<evidence type="ECO:0000313" key="4">
    <source>
        <dbReference type="Proteomes" id="UP000036851"/>
    </source>
</evidence>
<dbReference type="STRING" id="1560201.NG42_03910"/>
<reference evidence="4 5" key="1">
    <citation type="journal article" date="2015" name="Int. J. Syst. Evol. Microbiol.">
        <title>Erwinia iniecta sp. nov., isolated from Russian wheat aphids (Diuraphis noxia).</title>
        <authorList>
            <person name="Campillo T."/>
            <person name="Luna E."/>
            <person name="Portier P."/>
            <person name="Fischer-Le Saux M."/>
            <person name="Lapitan N."/>
            <person name="Tisserat N.A."/>
            <person name="Leach J.E."/>
        </authorList>
    </citation>
    <scope>NUCLEOTIDE SEQUENCE [LARGE SCALE GENOMIC DNA]</scope>
    <source>
        <strain evidence="2 5">B120</strain>
        <strain evidence="3 4">B149</strain>
    </source>
</reference>
<dbReference type="OrthoDB" id="9813383at2"/>
<name>A0A0L7T961_9GAMM</name>
<sequence length="236" mass="25639">MSHLSIAPLAIIQLEVPPAEVTTRVGDQIDWFVQALALQDAEYRVIRPHLGEQLPDYSSVSGAILSGSWAMVTDHADWSERTAAWVRGAVDSQLPLLGVCYGHQLISYALGGTVADNPHGWERGLQRLDNLAPGDALLSALPAQFDAWLTHRQSVLKAPPGAQVLARSALEGCQIIRYSASALSVQFHPEFTQQIMSACLPENATEQGDTLQGTDWARTLLEAFYRSTLPQQAAVS</sequence>
<keyword evidence="2" id="KW-0315">Glutamine amidotransferase</keyword>
<dbReference type="InterPro" id="IPR017926">
    <property type="entry name" value="GATASE"/>
</dbReference>
<dbReference type="Gene3D" id="3.40.50.880">
    <property type="match status" value="1"/>
</dbReference>
<dbReference type="RefSeq" id="WP_052897955.1">
    <property type="nucleotide sequence ID" value="NZ_JRXE01000004.1"/>
</dbReference>
<dbReference type="PROSITE" id="PS51273">
    <property type="entry name" value="GATASE_TYPE_1"/>
    <property type="match status" value="1"/>
</dbReference>
<proteinExistence type="predicted"/>
<dbReference type="InterPro" id="IPR044992">
    <property type="entry name" value="ChyE-like"/>
</dbReference>
<comment type="caution">
    <text evidence="2">The sequence shown here is derived from an EMBL/GenBank/DDBJ whole genome shotgun (WGS) entry which is preliminary data.</text>
</comment>
<dbReference type="PATRIC" id="fig|1560201.3.peg.845"/>
<evidence type="ECO:0000313" key="2">
    <source>
        <dbReference type="EMBL" id="KOC91909.1"/>
    </source>
</evidence>
<dbReference type="SUPFAM" id="SSF52317">
    <property type="entry name" value="Class I glutamine amidotransferase-like"/>
    <property type="match status" value="1"/>
</dbReference>
<evidence type="ECO:0000313" key="5">
    <source>
        <dbReference type="Proteomes" id="UP000037088"/>
    </source>
</evidence>
<accession>A0A0L7T961</accession>
<dbReference type="GO" id="GO:0016740">
    <property type="term" value="F:transferase activity"/>
    <property type="evidence" value="ECO:0007669"/>
    <property type="project" value="UniProtKB-KW"/>
</dbReference>
<dbReference type="EMBL" id="JRXF01000002">
    <property type="protein sequence ID" value="KOC94966.1"/>
    <property type="molecule type" value="Genomic_DNA"/>
</dbReference>